<dbReference type="EMBL" id="JAOPHQ010005995">
    <property type="protein sequence ID" value="KAK0133329.1"/>
    <property type="molecule type" value="Genomic_DNA"/>
</dbReference>
<accession>A0AA47M4B1</accession>
<dbReference type="Proteomes" id="UP001174136">
    <property type="component" value="Unassembled WGS sequence"/>
</dbReference>
<sequence length="188" mass="21111">MLALGDIIRAHTVNIDSYADDTQLYISFEPNDTNAICSLTDSVGGISLSAVNTWMNNNVLKLNVDKHLGNLTPLMKSEDTSLGVVTKTAFFHLRNIAKQRPFLTQRDAEKKPIHVFISSRLDYRDALINGLPKTSTEREAPTHSKCCCKASDKKLRRRERLSSAVVTALHRRHRLGSSLKSFYSCLKH</sequence>
<organism evidence="1 2">
    <name type="scientific">Merluccius polli</name>
    <name type="common">Benguela hake</name>
    <name type="synonym">Merluccius cadenati</name>
    <dbReference type="NCBI Taxonomy" id="89951"/>
    <lineage>
        <taxon>Eukaryota</taxon>
        <taxon>Metazoa</taxon>
        <taxon>Chordata</taxon>
        <taxon>Craniata</taxon>
        <taxon>Vertebrata</taxon>
        <taxon>Euteleostomi</taxon>
        <taxon>Actinopterygii</taxon>
        <taxon>Neopterygii</taxon>
        <taxon>Teleostei</taxon>
        <taxon>Neoteleostei</taxon>
        <taxon>Acanthomorphata</taxon>
        <taxon>Zeiogadaria</taxon>
        <taxon>Gadariae</taxon>
        <taxon>Gadiformes</taxon>
        <taxon>Gadoidei</taxon>
        <taxon>Merlucciidae</taxon>
        <taxon>Merluccius</taxon>
    </lineage>
</organism>
<protein>
    <recommendedName>
        <fullName evidence="3">Reverse transcriptase domain-containing protein</fullName>
    </recommendedName>
</protein>
<comment type="caution">
    <text evidence="1">The sequence shown here is derived from an EMBL/GenBank/DDBJ whole genome shotgun (WGS) entry which is preliminary data.</text>
</comment>
<evidence type="ECO:0000313" key="2">
    <source>
        <dbReference type="Proteomes" id="UP001174136"/>
    </source>
</evidence>
<evidence type="ECO:0008006" key="3">
    <source>
        <dbReference type="Google" id="ProtNLM"/>
    </source>
</evidence>
<dbReference type="AlphaFoldDB" id="A0AA47M4B1"/>
<proteinExistence type="predicted"/>
<evidence type="ECO:0000313" key="1">
    <source>
        <dbReference type="EMBL" id="KAK0133329.1"/>
    </source>
</evidence>
<keyword evidence="2" id="KW-1185">Reference proteome</keyword>
<name>A0AA47M4B1_MERPO</name>
<gene>
    <name evidence="1" type="ORF">N1851_031170</name>
</gene>
<reference evidence="1" key="1">
    <citation type="journal article" date="2023" name="Front. Mar. Sci.">
        <title>A new Merluccius polli reference genome to investigate the effects of global change in West African waters.</title>
        <authorList>
            <person name="Mateo J.L."/>
            <person name="Blanco-Fernandez C."/>
            <person name="Garcia-Vazquez E."/>
            <person name="Machado-Schiaffino G."/>
        </authorList>
    </citation>
    <scope>NUCLEOTIDE SEQUENCE</scope>
    <source>
        <strain evidence="1">C29</strain>
        <tissue evidence="1">Fin</tissue>
    </source>
</reference>